<reference evidence="1 2" key="1">
    <citation type="submission" date="2015-10" db="EMBL/GenBank/DDBJ databases">
        <authorList>
            <person name="Gilbert D.G."/>
        </authorList>
    </citation>
    <scope>NUCLEOTIDE SEQUENCE [LARGE SCALE GENOMIC DNA]</scope>
    <source>
        <strain evidence="1 2">NRRL B-16712</strain>
    </source>
</reference>
<protein>
    <recommendedName>
        <fullName evidence="3">Bacterial transcriptional activator domain-containing protein</fullName>
    </recommendedName>
</protein>
<proteinExistence type="predicted"/>
<sequence length="113" mass="12942">MRYWQLYLAALDGAGDDLVEQLTEAWERTRAWRHRRDLGRLLCDVLEARGDYVGALELALKVDEVERDAGAETVPARIACLLARTGRLAEAAATYIVEERELVRYPLRRRQSV</sequence>
<evidence type="ECO:0000313" key="2">
    <source>
        <dbReference type="Proteomes" id="UP000053244"/>
    </source>
</evidence>
<dbReference type="AlphaFoldDB" id="A0A101JS78"/>
<organism evidence="1 2">
    <name type="scientific">Actinoplanes awajinensis subsp. mycoplanecinus</name>
    <dbReference type="NCBI Taxonomy" id="135947"/>
    <lineage>
        <taxon>Bacteria</taxon>
        <taxon>Bacillati</taxon>
        <taxon>Actinomycetota</taxon>
        <taxon>Actinomycetes</taxon>
        <taxon>Micromonosporales</taxon>
        <taxon>Micromonosporaceae</taxon>
        <taxon>Actinoplanes</taxon>
    </lineage>
</organism>
<keyword evidence="2" id="KW-1185">Reference proteome</keyword>
<evidence type="ECO:0000313" key="1">
    <source>
        <dbReference type="EMBL" id="KUL31743.1"/>
    </source>
</evidence>
<gene>
    <name evidence="1" type="ORF">ADL15_21450</name>
</gene>
<dbReference type="EMBL" id="LLZH01000200">
    <property type="protein sequence ID" value="KUL31743.1"/>
    <property type="molecule type" value="Genomic_DNA"/>
</dbReference>
<name>A0A101JS78_9ACTN</name>
<dbReference type="Proteomes" id="UP000053244">
    <property type="component" value="Unassembled WGS sequence"/>
</dbReference>
<accession>A0A101JS78</accession>
<comment type="caution">
    <text evidence="1">The sequence shown here is derived from an EMBL/GenBank/DDBJ whole genome shotgun (WGS) entry which is preliminary data.</text>
</comment>
<evidence type="ECO:0008006" key="3">
    <source>
        <dbReference type="Google" id="ProtNLM"/>
    </source>
</evidence>